<dbReference type="AlphaFoldDB" id="A0A182R9W1"/>
<name>A0A182R9W1_ANOFN</name>
<dbReference type="STRING" id="62324.A0A182R9W1"/>
<accession>A0A182R9W1</accession>
<dbReference type="VEuPathDB" id="VectorBase:AFUN002970"/>
<evidence type="ECO:0000256" key="1">
    <source>
        <dbReference type="PROSITE-ProRule" id="PRU00047"/>
    </source>
</evidence>
<feature type="domain" description="CCHC-type" evidence="2">
    <location>
        <begin position="281"/>
        <end position="296"/>
    </location>
</feature>
<keyword evidence="1" id="KW-0863">Zinc-finger</keyword>
<keyword evidence="1" id="KW-0862">Zinc</keyword>
<dbReference type="VEuPathDB" id="VectorBase:AFUN2_002494"/>
<proteinExistence type="predicted"/>
<reference evidence="3" key="1">
    <citation type="submission" date="2020-05" db="UniProtKB">
        <authorList>
            <consortium name="EnsemblMetazoa"/>
        </authorList>
    </citation>
    <scope>IDENTIFICATION</scope>
    <source>
        <strain evidence="3">FUMOZ</strain>
    </source>
</reference>
<evidence type="ECO:0000259" key="2">
    <source>
        <dbReference type="PROSITE" id="PS50158"/>
    </source>
</evidence>
<dbReference type="SMART" id="SM00343">
    <property type="entry name" value="ZnF_C2HC"/>
    <property type="match status" value="1"/>
</dbReference>
<dbReference type="PANTHER" id="PTHR47331">
    <property type="entry name" value="PHD-TYPE DOMAIN-CONTAINING PROTEIN"/>
    <property type="match status" value="1"/>
</dbReference>
<dbReference type="InterPro" id="IPR036875">
    <property type="entry name" value="Znf_CCHC_sf"/>
</dbReference>
<dbReference type="InterPro" id="IPR001878">
    <property type="entry name" value="Znf_CCHC"/>
</dbReference>
<sequence>MEAEFELHKLELEIERDSENDFLFSTVARATKGGVSNGVQDSGENEASSMKTRSNTFGVLAKQNTIPEKVPSNDHASTRCVYMSEIKNNELSCETNPNVSVNVSDNAAKKDSVSYKLSQEQVATRKIVKSGLPKFNGDAEVWPYFIKSFEQTTAACGFSNLENLERLRECLTGEACESVRVKQLADHLETSGLSEHLGNPLLVHELADKLPHYYLVEWVEYKDIHQGYALTKFTAFISAIGRKASKALASKSLHQTKCNDQDIYVGSDEAKPADDRNKRLCFACGKPGHYVKACRKFQNMEVPDRLNLAKEKLLCHRCLIPHGKKTCVKENPCNVDGCVEKHNPLLHSQKKAIDTMTARIHSHNDESRNSILFRMIPVKVKGKSGDLNTLALIDEGSSVTLVDQHVTDLLGIVGDPEPLVLSWTQNISRSENQSQRVDLQMTTDGNQRFCLENVRTVSELLLPNQQLKVADLMAKYPYLSGLPLKDYGGMKATILIGLDNVDQYPIESRVGSKNDPIGVRSNIGWTEYGPQKAKTNIQAYLNLHNSEPSSQENHDMIKRLYVDEEHGNTRYSAPGSDDIKRAKMILENTTKRELRVNDIIVSATSMAVAVSDCIQMHG</sequence>
<dbReference type="PROSITE" id="PS50158">
    <property type="entry name" value="ZF_CCHC"/>
    <property type="match status" value="1"/>
</dbReference>
<protein>
    <submittedName>
        <fullName evidence="3">CCHC-type domain-containing protein</fullName>
    </submittedName>
</protein>
<keyword evidence="1" id="KW-0479">Metal-binding</keyword>
<dbReference type="PANTHER" id="PTHR47331:SF5">
    <property type="entry name" value="RIBONUCLEASE H"/>
    <property type="match status" value="1"/>
</dbReference>
<evidence type="ECO:0000313" key="3">
    <source>
        <dbReference type="EnsemblMetazoa" id="AFUN002970-PA"/>
    </source>
</evidence>
<dbReference type="GO" id="GO:0008270">
    <property type="term" value="F:zinc ion binding"/>
    <property type="evidence" value="ECO:0007669"/>
    <property type="project" value="UniProtKB-KW"/>
</dbReference>
<organism evidence="3">
    <name type="scientific">Anopheles funestus</name>
    <name type="common">African malaria mosquito</name>
    <dbReference type="NCBI Taxonomy" id="62324"/>
    <lineage>
        <taxon>Eukaryota</taxon>
        <taxon>Metazoa</taxon>
        <taxon>Ecdysozoa</taxon>
        <taxon>Arthropoda</taxon>
        <taxon>Hexapoda</taxon>
        <taxon>Insecta</taxon>
        <taxon>Pterygota</taxon>
        <taxon>Neoptera</taxon>
        <taxon>Endopterygota</taxon>
        <taxon>Diptera</taxon>
        <taxon>Nematocera</taxon>
        <taxon>Culicoidea</taxon>
        <taxon>Culicidae</taxon>
        <taxon>Anophelinae</taxon>
        <taxon>Anopheles</taxon>
    </lineage>
</organism>
<dbReference type="GO" id="GO:0003676">
    <property type="term" value="F:nucleic acid binding"/>
    <property type="evidence" value="ECO:0007669"/>
    <property type="project" value="InterPro"/>
</dbReference>
<dbReference type="SUPFAM" id="SSF57756">
    <property type="entry name" value="Retrovirus zinc finger-like domains"/>
    <property type="match status" value="1"/>
</dbReference>
<dbReference type="EnsemblMetazoa" id="AFUN002970-RA">
    <property type="protein sequence ID" value="AFUN002970-PA"/>
    <property type="gene ID" value="AFUN002970"/>
</dbReference>